<dbReference type="Gene3D" id="1.10.10.10">
    <property type="entry name" value="Winged helix-like DNA-binding domain superfamily/Winged helix DNA-binding domain"/>
    <property type="match status" value="1"/>
</dbReference>
<dbReference type="CDD" id="cd00090">
    <property type="entry name" value="HTH_ARSR"/>
    <property type="match status" value="1"/>
</dbReference>
<evidence type="ECO:0000313" key="5">
    <source>
        <dbReference type="EMBL" id="GIF58483.1"/>
    </source>
</evidence>
<dbReference type="Pfam" id="PF12840">
    <property type="entry name" value="HTH_20"/>
    <property type="match status" value="1"/>
</dbReference>
<evidence type="ECO:0000259" key="4">
    <source>
        <dbReference type="PROSITE" id="PS50987"/>
    </source>
</evidence>
<reference evidence="5 6" key="1">
    <citation type="submission" date="2021-01" db="EMBL/GenBank/DDBJ databases">
        <title>Whole genome shotgun sequence of Asanoa iriomotensis NBRC 100142.</title>
        <authorList>
            <person name="Komaki H."/>
            <person name="Tamura T."/>
        </authorList>
    </citation>
    <scope>NUCLEOTIDE SEQUENCE [LARGE SCALE GENOMIC DNA]</scope>
    <source>
        <strain evidence="5 6">NBRC 100142</strain>
    </source>
</reference>
<keyword evidence="6" id="KW-1185">Reference proteome</keyword>
<dbReference type="Proteomes" id="UP000624325">
    <property type="component" value="Unassembled WGS sequence"/>
</dbReference>
<proteinExistence type="predicted"/>
<dbReference type="Pfam" id="PF19361">
    <property type="entry name" value="DUF5937"/>
    <property type="match status" value="2"/>
</dbReference>
<dbReference type="RefSeq" id="WP_203705058.1">
    <property type="nucleotide sequence ID" value="NZ_BAAALU010000002.1"/>
</dbReference>
<keyword evidence="2" id="KW-0238">DNA-binding</keyword>
<dbReference type="InterPro" id="IPR036388">
    <property type="entry name" value="WH-like_DNA-bd_sf"/>
</dbReference>
<organism evidence="5 6">
    <name type="scientific">Asanoa iriomotensis</name>
    <dbReference type="NCBI Taxonomy" id="234613"/>
    <lineage>
        <taxon>Bacteria</taxon>
        <taxon>Bacillati</taxon>
        <taxon>Actinomycetota</taxon>
        <taxon>Actinomycetes</taxon>
        <taxon>Micromonosporales</taxon>
        <taxon>Micromonosporaceae</taxon>
        <taxon>Asanoa</taxon>
    </lineage>
</organism>
<dbReference type="PROSITE" id="PS50987">
    <property type="entry name" value="HTH_ARSR_2"/>
    <property type="match status" value="1"/>
</dbReference>
<dbReference type="InterPro" id="IPR036390">
    <property type="entry name" value="WH_DNA-bd_sf"/>
</dbReference>
<evidence type="ECO:0000256" key="1">
    <source>
        <dbReference type="ARBA" id="ARBA00023015"/>
    </source>
</evidence>
<evidence type="ECO:0000313" key="6">
    <source>
        <dbReference type="Proteomes" id="UP000624325"/>
    </source>
</evidence>
<protein>
    <submittedName>
        <fullName evidence="5">Transcriptional regulator</fullName>
    </submittedName>
</protein>
<feature type="domain" description="HTH arsR-type" evidence="4">
    <location>
        <begin position="236"/>
        <end position="328"/>
    </location>
</feature>
<gene>
    <name evidence="5" type="ORF">Air01nite_45780</name>
</gene>
<evidence type="ECO:0000256" key="2">
    <source>
        <dbReference type="ARBA" id="ARBA00023125"/>
    </source>
</evidence>
<comment type="caution">
    <text evidence="5">The sequence shown here is derived from an EMBL/GenBank/DDBJ whole genome shotgun (WGS) entry which is preliminary data.</text>
</comment>
<dbReference type="InterPro" id="IPR051081">
    <property type="entry name" value="HTH_MetalResp_TranReg"/>
</dbReference>
<dbReference type="PANTHER" id="PTHR33154">
    <property type="entry name" value="TRANSCRIPTIONAL REGULATOR, ARSR FAMILY"/>
    <property type="match status" value="1"/>
</dbReference>
<dbReference type="SMART" id="SM00418">
    <property type="entry name" value="HTH_ARSR"/>
    <property type="match status" value="1"/>
</dbReference>
<keyword evidence="3" id="KW-0804">Transcription</keyword>
<dbReference type="InterPro" id="IPR001845">
    <property type="entry name" value="HTH_ArsR_DNA-bd_dom"/>
</dbReference>
<dbReference type="PRINTS" id="PR00778">
    <property type="entry name" value="HTHARSR"/>
</dbReference>
<name>A0ABQ4C6S6_9ACTN</name>
<dbReference type="SUPFAM" id="SSF46785">
    <property type="entry name" value="Winged helix' DNA-binding domain"/>
    <property type="match status" value="1"/>
</dbReference>
<sequence>MPVAIVGLTTVSAAVSPLSELGSALHAVGDPGHHPVDLPPMDAALRRRARRWAFTTRAIRATPFVTVWGPDEEFATQLDHLRALPPRRLGGQLLRPIGDTGAALRYARARGVGDQVAALVERPGPAVTEFLEFLAESWETWFAARWREVRPVLAARTRRFALDLAAGGPAGALGTLDPSITVAGAGVSIAKVRNGRHDVARRGLVVVPSTLINPHVYVADVPGRPLVLIHPAAPGPPVPAARDLLRRLAALANPGRLEVARAIATEPRTAGEIAARWHVDPTLVNRHLRELAAAGLARATRRGRYVQYELDAAAVDALGGDVLALLLR</sequence>
<dbReference type="InterPro" id="IPR045981">
    <property type="entry name" value="DUF5937"/>
</dbReference>
<keyword evidence="1" id="KW-0805">Transcription regulation</keyword>
<accession>A0ABQ4C6S6</accession>
<evidence type="ECO:0000256" key="3">
    <source>
        <dbReference type="ARBA" id="ARBA00023163"/>
    </source>
</evidence>
<dbReference type="PANTHER" id="PTHR33154:SF33">
    <property type="entry name" value="TRANSCRIPTIONAL REPRESSOR SDPR"/>
    <property type="match status" value="1"/>
</dbReference>
<dbReference type="InterPro" id="IPR011991">
    <property type="entry name" value="ArsR-like_HTH"/>
</dbReference>
<dbReference type="EMBL" id="BONC01000033">
    <property type="protein sequence ID" value="GIF58483.1"/>
    <property type="molecule type" value="Genomic_DNA"/>
</dbReference>